<name>A0A553V012_9HELI</name>
<dbReference type="HAMAP" id="MF_00223">
    <property type="entry name" value="FolE"/>
    <property type="match status" value="1"/>
</dbReference>
<dbReference type="EMBL" id="VKGC01000005">
    <property type="protein sequence ID" value="TSA85806.1"/>
    <property type="molecule type" value="Genomic_DNA"/>
</dbReference>
<keyword evidence="4 8" id="KW-0554">One-carbon metabolism</keyword>
<feature type="binding site" evidence="8">
    <location>
        <position position="145"/>
    </location>
    <ligand>
        <name>Zn(2+)</name>
        <dbReference type="ChEBI" id="CHEBI:29105"/>
    </ligand>
</feature>
<dbReference type="PROSITE" id="PS00860">
    <property type="entry name" value="GTP_CYCLOHYDROL_1_2"/>
    <property type="match status" value="1"/>
</dbReference>
<evidence type="ECO:0000256" key="3">
    <source>
        <dbReference type="ARBA" id="ARBA00008085"/>
    </source>
</evidence>
<dbReference type="OrthoDB" id="9801207at2"/>
<sequence>MCDLEQLLNGWFVRIGEDPQREGLKDTPKRLEKLWGDLMSGYQSDPQEILQGGFDTCGCEGLVVLKNMEFYSLCEHHLLPFFGHISLGYIPNEKIVGLGAIARLVECFSRRLQIQERLSTQIADTFNQIVHPKGVAVVCSAKHLCMAMQGVQQQDSMIKTSVLRGILKEDARTRAEFMELLAL</sequence>
<dbReference type="InterPro" id="IPR018234">
    <property type="entry name" value="GTP_CycHdrlase_I_CS"/>
</dbReference>
<feature type="domain" description="GTP cyclohydrolase I" evidence="9">
    <location>
        <begin position="9"/>
        <end position="181"/>
    </location>
</feature>
<keyword evidence="5 8" id="KW-0479">Metal-binding</keyword>
<dbReference type="Gene3D" id="1.10.286.10">
    <property type="match status" value="1"/>
</dbReference>
<gene>
    <name evidence="8 10" type="primary">folE</name>
    <name evidence="10" type="ORF">FNE76_03435</name>
</gene>
<proteinExistence type="inferred from homology"/>
<dbReference type="Pfam" id="PF01227">
    <property type="entry name" value="GTP_cyclohydroI"/>
    <property type="match status" value="1"/>
</dbReference>
<protein>
    <recommendedName>
        <fullName evidence="8">GTP cyclohydrolase 1</fullName>
        <ecNumber evidence="8">3.5.4.16</ecNumber>
    </recommendedName>
    <alternativeName>
        <fullName evidence="8">GTP cyclohydrolase I</fullName>
        <shortName evidence="8">GTP-CH-I</shortName>
    </alternativeName>
</protein>
<dbReference type="InterPro" id="IPR001474">
    <property type="entry name" value="GTP_CycHdrlase_I"/>
</dbReference>
<accession>A0A553V012</accession>
<dbReference type="GO" id="GO:0003934">
    <property type="term" value="F:GTP cyclohydrolase I activity"/>
    <property type="evidence" value="ECO:0007669"/>
    <property type="project" value="UniProtKB-UniRule"/>
</dbReference>
<evidence type="ECO:0000256" key="2">
    <source>
        <dbReference type="ARBA" id="ARBA00005080"/>
    </source>
</evidence>
<evidence type="ECO:0000256" key="1">
    <source>
        <dbReference type="ARBA" id="ARBA00001052"/>
    </source>
</evidence>
<dbReference type="GO" id="GO:0005737">
    <property type="term" value="C:cytoplasm"/>
    <property type="evidence" value="ECO:0007669"/>
    <property type="project" value="TreeGrafter"/>
</dbReference>
<dbReference type="PANTHER" id="PTHR11109">
    <property type="entry name" value="GTP CYCLOHYDROLASE I"/>
    <property type="match status" value="1"/>
</dbReference>
<dbReference type="Proteomes" id="UP000319322">
    <property type="component" value="Unassembled WGS sequence"/>
</dbReference>
<dbReference type="GO" id="GO:0005525">
    <property type="term" value="F:GTP binding"/>
    <property type="evidence" value="ECO:0007669"/>
    <property type="project" value="UniProtKB-KW"/>
</dbReference>
<evidence type="ECO:0000313" key="11">
    <source>
        <dbReference type="Proteomes" id="UP000319322"/>
    </source>
</evidence>
<keyword evidence="8" id="KW-0342">GTP-binding</keyword>
<evidence type="ECO:0000256" key="8">
    <source>
        <dbReference type="HAMAP-Rule" id="MF_00223"/>
    </source>
</evidence>
<dbReference type="RefSeq" id="WP_120947971.1">
    <property type="nucleotide sequence ID" value="NZ_QXQP01000022.1"/>
</dbReference>
<evidence type="ECO:0000256" key="7">
    <source>
        <dbReference type="ARBA" id="ARBA00022801"/>
    </source>
</evidence>
<dbReference type="UniPathway" id="UPA00848">
    <property type="reaction ID" value="UER00151"/>
</dbReference>
<evidence type="ECO:0000313" key="10">
    <source>
        <dbReference type="EMBL" id="TSA85806.1"/>
    </source>
</evidence>
<dbReference type="NCBIfam" id="TIGR00063">
    <property type="entry name" value="folE"/>
    <property type="match status" value="1"/>
</dbReference>
<feature type="binding site" evidence="8">
    <location>
        <position position="77"/>
    </location>
    <ligand>
        <name>Zn(2+)</name>
        <dbReference type="ChEBI" id="CHEBI:29105"/>
    </ligand>
</feature>
<comment type="pathway">
    <text evidence="2 8">Cofactor biosynthesis; 7,8-dihydroneopterin triphosphate biosynthesis; 7,8-dihydroneopterin triphosphate from GTP: step 1/1.</text>
</comment>
<comment type="caution">
    <text evidence="10">The sequence shown here is derived from an EMBL/GenBank/DDBJ whole genome shotgun (WGS) entry which is preliminary data.</text>
</comment>
<dbReference type="EC" id="3.5.4.16" evidence="8"/>
<dbReference type="Gene3D" id="3.30.1130.10">
    <property type="match status" value="1"/>
</dbReference>
<dbReference type="GO" id="GO:0008270">
    <property type="term" value="F:zinc ion binding"/>
    <property type="evidence" value="ECO:0007669"/>
    <property type="project" value="UniProtKB-UniRule"/>
</dbReference>
<dbReference type="NCBIfam" id="NF006825">
    <property type="entry name" value="PRK09347.1-2"/>
    <property type="match status" value="1"/>
</dbReference>
<evidence type="ECO:0000256" key="6">
    <source>
        <dbReference type="ARBA" id="ARBA00022741"/>
    </source>
</evidence>
<dbReference type="GO" id="GO:0006730">
    <property type="term" value="P:one-carbon metabolic process"/>
    <property type="evidence" value="ECO:0007669"/>
    <property type="project" value="UniProtKB-UniRule"/>
</dbReference>
<reference evidence="11" key="1">
    <citation type="submission" date="2019-07" db="EMBL/GenBank/DDBJ databases">
        <title>Helicobacter labacensis sp. nov., Helicobacter mehlei sp. nov. and Helicobacter vulpis sp. nov., isolated from gastric mucosa of red fox (Vulpis vulpis).</title>
        <authorList>
            <person name="Papic B."/>
        </authorList>
    </citation>
    <scope>NUCLEOTIDE SEQUENCE [LARGE SCALE GENOMIC DNA]</scope>
    <source>
        <strain evidence="11">L8b</strain>
    </source>
</reference>
<dbReference type="PROSITE" id="PS00859">
    <property type="entry name" value="GTP_CYCLOHYDROL_1_1"/>
    <property type="match status" value="1"/>
</dbReference>
<dbReference type="InterPro" id="IPR043134">
    <property type="entry name" value="GTP-CH-I_N"/>
</dbReference>
<dbReference type="GO" id="GO:0046654">
    <property type="term" value="P:tetrahydrofolate biosynthetic process"/>
    <property type="evidence" value="ECO:0007669"/>
    <property type="project" value="UniProtKB-UniRule"/>
</dbReference>
<dbReference type="PANTHER" id="PTHR11109:SF7">
    <property type="entry name" value="GTP CYCLOHYDROLASE 1"/>
    <property type="match status" value="1"/>
</dbReference>
<keyword evidence="8" id="KW-0862">Zinc</keyword>
<organism evidence="10 11">
    <name type="scientific">Helicobacter mehlei</name>
    <dbReference type="NCBI Taxonomy" id="2316080"/>
    <lineage>
        <taxon>Bacteria</taxon>
        <taxon>Pseudomonadati</taxon>
        <taxon>Campylobacterota</taxon>
        <taxon>Epsilonproteobacteria</taxon>
        <taxon>Campylobacterales</taxon>
        <taxon>Helicobacteraceae</taxon>
        <taxon>Helicobacter</taxon>
    </lineage>
</organism>
<dbReference type="AlphaFoldDB" id="A0A553V012"/>
<feature type="binding site" evidence="8">
    <location>
        <position position="74"/>
    </location>
    <ligand>
        <name>Zn(2+)</name>
        <dbReference type="ChEBI" id="CHEBI:29105"/>
    </ligand>
</feature>
<dbReference type="InterPro" id="IPR020602">
    <property type="entry name" value="GTP_CycHdrlase_I_dom"/>
</dbReference>
<dbReference type="FunFam" id="3.30.1130.10:FF:000001">
    <property type="entry name" value="GTP cyclohydrolase 1"/>
    <property type="match status" value="1"/>
</dbReference>
<dbReference type="SUPFAM" id="SSF55620">
    <property type="entry name" value="Tetrahydrobiopterin biosynthesis enzymes-like"/>
    <property type="match status" value="1"/>
</dbReference>
<evidence type="ECO:0000259" key="9">
    <source>
        <dbReference type="Pfam" id="PF01227"/>
    </source>
</evidence>
<keyword evidence="6 8" id="KW-0547">Nucleotide-binding</keyword>
<comment type="catalytic activity">
    <reaction evidence="1 8">
        <text>GTP + H2O = 7,8-dihydroneopterin 3'-triphosphate + formate + H(+)</text>
        <dbReference type="Rhea" id="RHEA:17473"/>
        <dbReference type="ChEBI" id="CHEBI:15377"/>
        <dbReference type="ChEBI" id="CHEBI:15378"/>
        <dbReference type="ChEBI" id="CHEBI:15740"/>
        <dbReference type="ChEBI" id="CHEBI:37565"/>
        <dbReference type="ChEBI" id="CHEBI:58462"/>
        <dbReference type="EC" id="3.5.4.16"/>
    </reaction>
</comment>
<comment type="subunit">
    <text evidence="8">Homopolymer.</text>
</comment>
<reference evidence="10 11" key="2">
    <citation type="submission" date="2019-07" db="EMBL/GenBank/DDBJ databases">
        <title>Helicobacter labacensis sp. nov., Helicobacter mehlei sp. nov. and Helicobacter vulpis sp. nov., isolated from gastric mucosa of red fox (Vulpis vulpis).</title>
        <authorList>
            <person name="Kusar D."/>
            <person name="Gruntar I."/>
            <person name="Pate M."/>
            <person name="Zajc U."/>
            <person name="Ocepek M."/>
        </authorList>
    </citation>
    <scope>NUCLEOTIDE SEQUENCE [LARGE SCALE GENOMIC DNA]</scope>
    <source>
        <strain evidence="10 11">L8b</strain>
    </source>
</reference>
<comment type="similarity">
    <text evidence="3 8">Belongs to the GTP cyclohydrolase I family.</text>
</comment>
<dbReference type="InterPro" id="IPR043133">
    <property type="entry name" value="GTP-CH-I_C/QueF"/>
</dbReference>
<keyword evidence="11" id="KW-1185">Reference proteome</keyword>
<dbReference type="GO" id="GO:0006729">
    <property type="term" value="P:tetrahydrobiopterin biosynthetic process"/>
    <property type="evidence" value="ECO:0007669"/>
    <property type="project" value="TreeGrafter"/>
</dbReference>
<dbReference type="NCBIfam" id="NF006826">
    <property type="entry name" value="PRK09347.1-3"/>
    <property type="match status" value="1"/>
</dbReference>
<keyword evidence="7 8" id="KW-0378">Hydrolase</keyword>
<evidence type="ECO:0000256" key="5">
    <source>
        <dbReference type="ARBA" id="ARBA00022723"/>
    </source>
</evidence>
<evidence type="ECO:0000256" key="4">
    <source>
        <dbReference type="ARBA" id="ARBA00022563"/>
    </source>
</evidence>